<comment type="similarity">
    <text evidence="1 6 7">Belongs to the acetokinase family.</text>
</comment>
<dbReference type="InterPro" id="IPR043129">
    <property type="entry name" value="ATPase_NBD"/>
</dbReference>
<evidence type="ECO:0000313" key="9">
    <source>
        <dbReference type="Proteomes" id="UP000323946"/>
    </source>
</evidence>
<dbReference type="Pfam" id="PF00871">
    <property type="entry name" value="Acetate_kinase"/>
    <property type="match status" value="1"/>
</dbReference>
<dbReference type="PIRSF" id="PIRSF000722">
    <property type="entry name" value="Acetate_prop_kin"/>
    <property type="match status" value="1"/>
</dbReference>
<evidence type="ECO:0000256" key="5">
    <source>
        <dbReference type="ARBA" id="ARBA00022840"/>
    </source>
</evidence>
<dbReference type="EMBL" id="VWPH01000011">
    <property type="protein sequence ID" value="KAA5830061.1"/>
    <property type="molecule type" value="Genomic_DNA"/>
</dbReference>
<comment type="subunit">
    <text evidence="6">Homodimer.</text>
</comment>
<organism evidence="8 9">
    <name type="scientific">Saccharopolyspora hirsuta</name>
    <dbReference type="NCBI Taxonomy" id="1837"/>
    <lineage>
        <taxon>Bacteria</taxon>
        <taxon>Bacillati</taxon>
        <taxon>Actinomycetota</taxon>
        <taxon>Actinomycetes</taxon>
        <taxon>Pseudonocardiales</taxon>
        <taxon>Pseudonocardiaceae</taxon>
        <taxon>Saccharopolyspora</taxon>
    </lineage>
</organism>
<dbReference type="OrthoDB" id="9802453at2"/>
<reference evidence="8 9" key="1">
    <citation type="submission" date="2019-09" db="EMBL/GenBank/DDBJ databases">
        <title>Draft genome sequence of the thermophilic Saccharopolyspora hirsuta VKM Ac-666T.</title>
        <authorList>
            <person name="Lobastova T.G."/>
            <person name="Fokina V."/>
            <person name="Bragin E.Y."/>
            <person name="Shtratnikova V.Y."/>
            <person name="Starodumova I.P."/>
            <person name="Tarlachkov S.V."/>
            <person name="Donova M.V."/>
        </authorList>
    </citation>
    <scope>NUCLEOTIDE SEQUENCE [LARGE SCALE GENOMIC DNA]</scope>
    <source>
        <strain evidence="8 9">VKM Ac-666</strain>
    </source>
</reference>
<dbReference type="EC" id="2.7.2.1" evidence="6"/>
<evidence type="ECO:0000313" key="8">
    <source>
        <dbReference type="EMBL" id="KAA5830061.1"/>
    </source>
</evidence>
<keyword evidence="5 6" id="KW-0067">ATP-binding</keyword>
<dbReference type="SUPFAM" id="SSF53067">
    <property type="entry name" value="Actin-like ATPase domain"/>
    <property type="match status" value="2"/>
</dbReference>
<dbReference type="GO" id="GO:0005737">
    <property type="term" value="C:cytoplasm"/>
    <property type="evidence" value="ECO:0007669"/>
    <property type="project" value="UniProtKB-SubCell"/>
</dbReference>
<evidence type="ECO:0000256" key="1">
    <source>
        <dbReference type="ARBA" id="ARBA00008748"/>
    </source>
</evidence>
<comment type="caution">
    <text evidence="6">Lacks conserved residue(s) required for the propagation of feature annotation.</text>
</comment>
<comment type="function">
    <text evidence="6">Catalyzes the formation of acetyl phosphate from acetate and ATP. Can also catalyze the reverse reaction.</text>
</comment>
<feature type="binding site" evidence="6">
    <location>
        <position position="58"/>
    </location>
    <ligand>
        <name>substrate</name>
    </ligand>
</feature>
<keyword evidence="2 6" id="KW-0808">Transferase</keyword>
<keyword evidence="4 6" id="KW-0418">Kinase</keyword>
<feature type="active site" description="Proton donor/acceptor" evidence="6">
    <location>
        <position position="115"/>
    </location>
</feature>
<keyword evidence="6" id="KW-0479">Metal-binding</keyword>
<evidence type="ECO:0000256" key="2">
    <source>
        <dbReference type="ARBA" id="ARBA00022679"/>
    </source>
</evidence>
<keyword evidence="6" id="KW-0963">Cytoplasm</keyword>
<comment type="caution">
    <text evidence="8">The sequence shown here is derived from an EMBL/GenBank/DDBJ whole genome shotgun (WGS) entry which is preliminary data.</text>
</comment>
<keyword evidence="3 6" id="KW-0547">Nucleotide-binding</keyword>
<dbReference type="AlphaFoldDB" id="A0A5M7BS36"/>
<dbReference type="UniPathway" id="UPA00340">
    <property type="reaction ID" value="UER00458"/>
</dbReference>
<dbReference type="PANTHER" id="PTHR21060">
    <property type="entry name" value="ACETATE KINASE"/>
    <property type="match status" value="1"/>
</dbReference>
<evidence type="ECO:0000256" key="6">
    <source>
        <dbReference type="HAMAP-Rule" id="MF_00020"/>
    </source>
</evidence>
<dbReference type="PANTHER" id="PTHR21060:SF15">
    <property type="entry name" value="ACETATE KINASE-RELATED"/>
    <property type="match status" value="1"/>
</dbReference>
<dbReference type="GO" id="GO:0005524">
    <property type="term" value="F:ATP binding"/>
    <property type="evidence" value="ECO:0007669"/>
    <property type="project" value="UniProtKB-KW"/>
</dbReference>
<dbReference type="GO" id="GO:0006085">
    <property type="term" value="P:acetyl-CoA biosynthetic process"/>
    <property type="evidence" value="ECO:0007669"/>
    <property type="project" value="UniProtKB-UniRule"/>
</dbReference>
<dbReference type="Proteomes" id="UP000323946">
    <property type="component" value="Unassembled WGS sequence"/>
</dbReference>
<comment type="catalytic activity">
    <reaction evidence="6">
        <text>acetate + ATP = acetyl phosphate + ADP</text>
        <dbReference type="Rhea" id="RHEA:11352"/>
        <dbReference type="ChEBI" id="CHEBI:22191"/>
        <dbReference type="ChEBI" id="CHEBI:30089"/>
        <dbReference type="ChEBI" id="CHEBI:30616"/>
        <dbReference type="ChEBI" id="CHEBI:456216"/>
        <dbReference type="EC" id="2.7.2.1"/>
    </reaction>
</comment>
<dbReference type="HAMAP" id="MF_00020">
    <property type="entry name" value="Acetate_kinase"/>
    <property type="match status" value="1"/>
</dbReference>
<dbReference type="InterPro" id="IPR004372">
    <property type="entry name" value="Ac/propionate_kinase"/>
</dbReference>
<dbReference type="Gene3D" id="3.30.420.40">
    <property type="match status" value="2"/>
</dbReference>
<feature type="site" description="Transition state stabilizer" evidence="6">
    <location>
        <position position="147"/>
    </location>
</feature>
<feature type="binding site" evidence="6">
    <location>
        <position position="351"/>
    </location>
    <ligand>
        <name>Mg(2+)</name>
        <dbReference type="ChEBI" id="CHEBI:18420"/>
    </ligand>
</feature>
<feature type="binding site" evidence="6">
    <location>
        <begin position="175"/>
        <end position="179"/>
    </location>
    <ligand>
        <name>ATP</name>
        <dbReference type="ChEBI" id="CHEBI:30616"/>
    </ligand>
</feature>
<protein>
    <recommendedName>
        <fullName evidence="6">Acetate kinase</fullName>
        <ecNumber evidence="6">2.7.2.1</ecNumber>
    </recommendedName>
    <alternativeName>
        <fullName evidence="6">Acetokinase</fullName>
    </alternativeName>
</protein>
<proteinExistence type="inferred from homology"/>
<dbReference type="GO" id="GO:0008776">
    <property type="term" value="F:acetate kinase activity"/>
    <property type="evidence" value="ECO:0007669"/>
    <property type="project" value="UniProtKB-UniRule"/>
</dbReference>
<feature type="site" description="Transition state stabilizer" evidence="6">
    <location>
        <position position="208"/>
    </location>
</feature>
<evidence type="ECO:0000256" key="4">
    <source>
        <dbReference type="ARBA" id="ARBA00022777"/>
    </source>
</evidence>
<dbReference type="InterPro" id="IPR023865">
    <property type="entry name" value="Aliphatic_acid_kinase_CS"/>
</dbReference>
<feature type="binding site" evidence="6">
    <location>
        <begin position="250"/>
        <end position="252"/>
    </location>
    <ligand>
        <name>ATP</name>
        <dbReference type="ChEBI" id="CHEBI:30616"/>
    </ligand>
</feature>
<dbReference type="PRINTS" id="PR00471">
    <property type="entry name" value="ACETATEKNASE"/>
</dbReference>
<evidence type="ECO:0000256" key="3">
    <source>
        <dbReference type="ARBA" id="ARBA00022741"/>
    </source>
</evidence>
<keyword evidence="9" id="KW-1185">Reference proteome</keyword>
<dbReference type="PROSITE" id="PS01075">
    <property type="entry name" value="ACETATE_KINASE_1"/>
    <property type="match status" value="1"/>
</dbReference>
<comment type="cofactor">
    <cofactor evidence="6">
        <name>Mg(2+)</name>
        <dbReference type="ChEBI" id="CHEBI:18420"/>
    </cofactor>
    <cofactor evidence="6">
        <name>Mn(2+)</name>
        <dbReference type="ChEBI" id="CHEBI:29035"/>
    </cofactor>
    <text evidence="6">Mg(2+). Can also accept Mn(2+).</text>
</comment>
<dbReference type="PROSITE" id="PS01076">
    <property type="entry name" value="ACETATE_KINASE_2"/>
    <property type="match status" value="1"/>
</dbReference>
<evidence type="ECO:0000256" key="7">
    <source>
        <dbReference type="RuleBase" id="RU003835"/>
    </source>
</evidence>
<sequence length="368" mass="38675">MVGAMRVLAVNAGSSSLKLVLLDGDDVVAHEHLERWEGEPEPIRRFLDEHGADAIGHRVVHGGNRIVTATVADDDVVDYLASLTELAPLHQPRALGGLRTARSIAPGTPSVVCVDTAFHAGLPPAAATYALPREWNRKWSLRRYGFHGLSHSYAVVRGADLTGLPPRQGRVLSCHLGAGASMAAVRDGRCADTTMGFTPEEGLVMNTRSGTVDPGLIGYLINTKGVAPQELFDVLAKRSGLAGLSGTSGDLRDVLTARSEGDGDAAVAFDVYRRSLVRYAGAMVAVLGGLDLLVFTGGTGEHQPPVRAAVCEALSFAGAALDPERNEAASGDADITAVGAPVRTAVVQAREDLEIARQTRAAVRARRS</sequence>
<dbReference type="InterPro" id="IPR000890">
    <property type="entry name" value="Aliphatic_acid_kin_short-chain"/>
</dbReference>
<keyword evidence="6" id="KW-0460">Magnesium</keyword>
<comment type="subcellular location">
    <subcellularLocation>
        <location evidence="6">Cytoplasm</location>
    </subcellularLocation>
</comment>
<accession>A0A5M7BS36</accession>
<name>A0A5M7BS36_SACHI</name>
<comment type="pathway">
    <text evidence="6">Metabolic intermediate biosynthesis; acetyl-CoA biosynthesis; acetyl-CoA from acetate: step 1/2.</text>
</comment>
<dbReference type="GO" id="GO:0006083">
    <property type="term" value="P:acetate metabolic process"/>
    <property type="evidence" value="ECO:0007669"/>
    <property type="project" value="TreeGrafter"/>
</dbReference>
<dbReference type="NCBIfam" id="TIGR00016">
    <property type="entry name" value="ackA"/>
    <property type="match status" value="1"/>
</dbReference>
<dbReference type="GO" id="GO:0000287">
    <property type="term" value="F:magnesium ion binding"/>
    <property type="evidence" value="ECO:0007669"/>
    <property type="project" value="UniProtKB-UniRule"/>
</dbReference>
<gene>
    <name evidence="6" type="primary">ackA</name>
    <name evidence="8" type="ORF">F1721_23415</name>
</gene>